<dbReference type="GeneID" id="87844213"/>
<feature type="region of interest" description="Disordered" evidence="1">
    <location>
        <begin position="243"/>
        <end position="266"/>
    </location>
</feature>
<dbReference type="SUPFAM" id="SSF55729">
    <property type="entry name" value="Acyl-CoA N-acyltransferases (Nat)"/>
    <property type="match status" value="1"/>
</dbReference>
<evidence type="ECO:0000313" key="2">
    <source>
        <dbReference type="EMBL" id="KAK3298685.1"/>
    </source>
</evidence>
<keyword evidence="3" id="KW-1185">Reference proteome</keyword>
<reference evidence="2" key="2">
    <citation type="submission" date="2023-06" db="EMBL/GenBank/DDBJ databases">
        <authorList>
            <consortium name="Lawrence Berkeley National Laboratory"/>
            <person name="Haridas S."/>
            <person name="Hensen N."/>
            <person name="Bonometti L."/>
            <person name="Westerberg I."/>
            <person name="Brannstrom I.O."/>
            <person name="Guillou S."/>
            <person name="Cros-Aarteil S."/>
            <person name="Calhoun S."/>
            <person name="Kuo A."/>
            <person name="Mondo S."/>
            <person name="Pangilinan J."/>
            <person name="Riley R."/>
            <person name="Labutti K."/>
            <person name="Andreopoulos B."/>
            <person name="Lipzen A."/>
            <person name="Chen C."/>
            <person name="Yanf M."/>
            <person name="Daum C."/>
            <person name="Ng V."/>
            <person name="Clum A."/>
            <person name="Steindorff A."/>
            <person name="Ohm R."/>
            <person name="Martin F."/>
            <person name="Silar P."/>
            <person name="Natvig D."/>
            <person name="Lalanne C."/>
            <person name="Gautier V."/>
            <person name="Ament-Velasquez S.L."/>
            <person name="Kruys A."/>
            <person name="Hutchinson M.I."/>
            <person name="Powell A.J."/>
            <person name="Barry K."/>
            <person name="Miller A.N."/>
            <person name="Grigoriev I.V."/>
            <person name="Debuchy R."/>
            <person name="Gladieux P."/>
            <person name="Thoren M.H."/>
            <person name="Johannesson H."/>
        </authorList>
    </citation>
    <scope>NUCLEOTIDE SEQUENCE</scope>
    <source>
        <strain evidence="2">CBS 168.71</strain>
    </source>
</reference>
<dbReference type="InterPro" id="IPR016181">
    <property type="entry name" value="Acyl_CoA_acyltransferase"/>
</dbReference>
<sequence>MSNINFRLANKGDLEKLIEISNRPSNIKEGSTVSYLLEDRTQHPDTIPAAWEGTILDFIYSAGGWYTSVVAEVEETREVVGYCVWEWFEYDEKGKQVMESRRPAKLQAIWDGMGAEEPTHRPPRTYGPEAYQDGLLQARWDTATKEQYEVIHEAFYALAGLTKLSQFWQIRHVAVDPRPEHRDVAEKLVRWGVDIAAKEALWVVVPCYGGEKDLYDRLGFTSRAYFTGIAAPDDKVLNQEWLQKDPRKPAERQPPEPAAPHFAVWG</sequence>
<dbReference type="EMBL" id="JAUEPN010000002">
    <property type="protein sequence ID" value="KAK3298685.1"/>
    <property type="molecule type" value="Genomic_DNA"/>
</dbReference>
<evidence type="ECO:0008006" key="4">
    <source>
        <dbReference type="Google" id="ProtNLM"/>
    </source>
</evidence>
<evidence type="ECO:0000313" key="3">
    <source>
        <dbReference type="Proteomes" id="UP001278766"/>
    </source>
</evidence>
<dbReference type="Gene3D" id="3.40.630.30">
    <property type="match status" value="1"/>
</dbReference>
<organism evidence="2 3">
    <name type="scientific">Chaetomium fimeti</name>
    <dbReference type="NCBI Taxonomy" id="1854472"/>
    <lineage>
        <taxon>Eukaryota</taxon>
        <taxon>Fungi</taxon>
        <taxon>Dikarya</taxon>
        <taxon>Ascomycota</taxon>
        <taxon>Pezizomycotina</taxon>
        <taxon>Sordariomycetes</taxon>
        <taxon>Sordariomycetidae</taxon>
        <taxon>Sordariales</taxon>
        <taxon>Chaetomiaceae</taxon>
        <taxon>Chaetomium</taxon>
    </lineage>
</organism>
<accession>A0AAE0LVC0</accession>
<evidence type="ECO:0000256" key="1">
    <source>
        <dbReference type="SAM" id="MobiDB-lite"/>
    </source>
</evidence>
<name>A0AAE0LVC0_9PEZI</name>
<protein>
    <recommendedName>
        <fullName evidence="4">N-acetyltransferase domain-containing protein</fullName>
    </recommendedName>
</protein>
<proteinExistence type="predicted"/>
<comment type="caution">
    <text evidence="2">The sequence shown here is derived from an EMBL/GenBank/DDBJ whole genome shotgun (WGS) entry which is preliminary data.</text>
</comment>
<feature type="compositionally biased region" description="Basic and acidic residues" evidence="1">
    <location>
        <begin position="243"/>
        <end position="254"/>
    </location>
</feature>
<dbReference type="Proteomes" id="UP001278766">
    <property type="component" value="Unassembled WGS sequence"/>
</dbReference>
<dbReference type="RefSeq" id="XP_062662199.1">
    <property type="nucleotide sequence ID" value="XM_062807265.1"/>
</dbReference>
<reference evidence="2" key="1">
    <citation type="journal article" date="2023" name="Mol. Phylogenet. Evol.">
        <title>Genome-scale phylogeny and comparative genomics of the fungal order Sordariales.</title>
        <authorList>
            <person name="Hensen N."/>
            <person name="Bonometti L."/>
            <person name="Westerberg I."/>
            <person name="Brannstrom I.O."/>
            <person name="Guillou S."/>
            <person name="Cros-Aarteil S."/>
            <person name="Calhoun S."/>
            <person name="Haridas S."/>
            <person name="Kuo A."/>
            <person name="Mondo S."/>
            <person name="Pangilinan J."/>
            <person name="Riley R."/>
            <person name="LaButti K."/>
            <person name="Andreopoulos B."/>
            <person name="Lipzen A."/>
            <person name="Chen C."/>
            <person name="Yan M."/>
            <person name="Daum C."/>
            <person name="Ng V."/>
            <person name="Clum A."/>
            <person name="Steindorff A."/>
            <person name="Ohm R.A."/>
            <person name="Martin F."/>
            <person name="Silar P."/>
            <person name="Natvig D.O."/>
            <person name="Lalanne C."/>
            <person name="Gautier V."/>
            <person name="Ament-Velasquez S.L."/>
            <person name="Kruys A."/>
            <person name="Hutchinson M.I."/>
            <person name="Powell A.J."/>
            <person name="Barry K."/>
            <person name="Miller A.N."/>
            <person name="Grigoriev I.V."/>
            <person name="Debuchy R."/>
            <person name="Gladieux P."/>
            <person name="Hiltunen Thoren M."/>
            <person name="Johannesson H."/>
        </authorList>
    </citation>
    <scope>NUCLEOTIDE SEQUENCE</scope>
    <source>
        <strain evidence="2">CBS 168.71</strain>
    </source>
</reference>
<gene>
    <name evidence="2" type="ORF">B0H64DRAFT_454153</name>
</gene>
<dbReference type="AlphaFoldDB" id="A0AAE0LVC0"/>